<evidence type="ECO:0000313" key="1">
    <source>
        <dbReference type="EMBL" id="GAI76386.1"/>
    </source>
</evidence>
<evidence type="ECO:0008006" key="2">
    <source>
        <dbReference type="Google" id="ProtNLM"/>
    </source>
</evidence>
<dbReference type="EMBL" id="BARW01014494">
    <property type="protein sequence ID" value="GAI76386.1"/>
    <property type="molecule type" value="Genomic_DNA"/>
</dbReference>
<comment type="caution">
    <text evidence="1">The sequence shown here is derived from an EMBL/GenBank/DDBJ whole genome shotgun (WGS) entry which is preliminary data.</text>
</comment>
<name>X1SB96_9ZZZZ</name>
<protein>
    <recommendedName>
        <fullName evidence="2">Glycosyl transferase family 1 domain-containing protein</fullName>
    </recommendedName>
</protein>
<dbReference type="AlphaFoldDB" id="X1SB96"/>
<sequence>KAVTVQVVHEGKAPKDPLYYQFDWDAIICFDQRYKDYLVKSFPAERIHMISYPYHPLKLGNKKEARRKLKLPQDEKIVFSFGFRSKDVISVLPYLNELTQEYPLRYVVIANPESELDELYQAKKKYNFIDLKVKALPLDKLYDYLHASDVLLIHRESSQKYPAVVSSSVCQLLGSGCPILFHQSNYVELHGNEVIKYRDFEDMKTKIIELFQGKLFNLTRIKDFLKDYEAERIAERFIKLFKELRETRERGRR</sequence>
<reference evidence="1" key="1">
    <citation type="journal article" date="2014" name="Front. Microbiol.">
        <title>High frequency of phylogenetically diverse reductive dehalogenase-homologous genes in deep subseafloor sedimentary metagenomes.</title>
        <authorList>
            <person name="Kawai M."/>
            <person name="Futagami T."/>
            <person name="Toyoda A."/>
            <person name="Takaki Y."/>
            <person name="Nishi S."/>
            <person name="Hori S."/>
            <person name="Arai W."/>
            <person name="Tsubouchi T."/>
            <person name="Morono Y."/>
            <person name="Uchiyama I."/>
            <person name="Ito T."/>
            <person name="Fujiyama A."/>
            <person name="Inagaki F."/>
            <person name="Takami H."/>
        </authorList>
    </citation>
    <scope>NUCLEOTIDE SEQUENCE</scope>
    <source>
        <strain evidence="1">Expedition CK06-06</strain>
    </source>
</reference>
<feature type="non-terminal residue" evidence="1">
    <location>
        <position position="1"/>
    </location>
</feature>
<accession>X1SB96</accession>
<dbReference type="Gene3D" id="3.40.50.2000">
    <property type="entry name" value="Glycogen Phosphorylase B"/>
    <property type="match status" value="1"/>
</dbReference>
<organism evidence="1">
    <name type="scientific">marine sediment metagenome</name>
    <dbReference type="NCBI Taxonomy" id="412755"/>
    <lineage>
        <taxon>unclassified sequences</taxon>
        <taxon>metagenomes</taxon>
        <taxon>ecological metagenomes</taxon>
    </lineage>
</organism>
<dbReference type="SUPFAM" id="SSF53756">
    <property type="entry name" value="UDP-Glycosyltransferase/glycogen phosphorylase"/>
    <property type="match status" value="1"/>
</dbReference>
<proteinExistence type="predicted"/>
<gene>
    <name evidence="1" type="ORF">S12H4_25674</name>
</gene>